<dbReference type="PATRIC" id="fig|1217656.3.peg.3943"/>
<proteinExistence type="predicted"/>
<protein>
    <submittedName>
        <fullName evidence="1">Uncharacterized protein</fullName>
    </submittedName>
</protein>
<dbReference type="AlphaFoldDB" id="N8Y6M6"/>
<gene>
    <name evidence="1" type="ORF">F964_04005</name>
</gene>
<keyword evidence="2" id="KW-1185">Reference proteome</keyword>
<evidence type="ECO:0000313" key="2">
    <source>
        <dbReference type="Proteomes" id="UP000013148"/>
    </source>
</evidence>
<evidence type="ECO:0000313" key="1">
    <source>
        <dbReference type="EMBL" id="ENV15283.1"/>
    </source>
</evidence>
<sequence length="233" mass="27612">MTRPKIRLQEWLNTEQKIKLQFIQYESNLLNPFGLLTSQTGHNGETHIIDRIQSNHLTERSMLNGMSIAISEVCFEKLKQKYRTFKNKQKDSFLIKKQYKLSKETVNSIKKIKEEFSFPREEHVIENIITGHINDKNIKQKIEKLRPKEIDLEAFKSIIDNNKKEIYNLDLKNKNLEYKIKHITHLLATSYLKNEYLESILLKNELTSEYSIPPEDEIKNKIFEINCSLNESL</sequence>
<dbReference type="EMBL" id="APPJ01000014">
    <property type="protein sequence ID" value="ENV15283.1"/>
    <property type="molecule type" value="Genomic_DNA"/>
</dbReference>
<accession>N8Y6M6</accession>
<name>N8Y6M6_ACIGI</name>
<dbReference type="RefSeq" id="WP_004722367.1">
    <property type="nucleotide sequence ID" value="NZ_KB849456.1"/>
</dbReference>
<dbReference type="eggNOG" id="ENOG5031RYW">
    <property type="taxonomic scope" value="Bacteria"/>
</dbReference>
<organism evidence="1 2">
    <name type="scientific">Acinetobacter guillouiae NIPH 991</name>
    <dbReference type="NCBI Taxonomy" id="1217656"/>
    <lineage>
        <taxon>Bacteria</taxon>
        <taxon>Pseudomonadati</taxon>
        <taxon>Pseudomonadota</taxon>
        <taxon>Gammaproteobacteria</taxon>
        <taxon>Moraxellales</taxon>
        <taxon>Moraxellaceae</taxon>
        <taxon>Acinetobacter</taxon>
    </lineage>
</organism>
<reference evidence="1 2" key="1">
    <citation type="submission" date="2013-02" db="EMBL/GenBank/DDBJ databases">
        <title>The Genome Sequence of Acinetobacter guillouiae NIPH 991.</title>
        <authorList>
            <consortium name="The Broad Institute Genome Sequencing Platform"/>
            <consortium name="The Broad Institute Genome Sequencing Center for Infectious Disease"/>
            <person name="Cerqueira G."/>
            <person name="Feldgarden M."/>
            <person name="Courvalin P."/>
            <person name="Perichon B."/>
            <person name="Grillot-Courvalin C."/>
            <person name="Clermont D."/>
            <person name="Rocha E."/>
            <person name="Yoon E.-J."/>
            <person name="Nemec A."/>
            <person name="Walker B."/>
            <person name="Young S.K."/>
            <person name="Zeng Q."/>
            <person name="Gargeya S."/>
            <person name="Fitzgerald M."/>
            <person name="Haas B."/>
            <person name="Abouelleil A."/>
            <person name="Alvarado L."/>
            <person name="Arachchi H.M."/>
            <person name="Berlin A.M."/>
            <person name="Chapman S.B."/>
            <person name="Dewar J."/>
            <person name="Goldberg J."/>
            <person name="Griggs A."/>
            <person name="Gujja S."/>
            <person name="Hansen M."/>
            <person name="Howarth C."/>
            <person name="Imamovic A."/>
            <person name="Larimer J."/>
            <person name="McCowan C."/>
            <person name="Murphy C."/>
            <person name="Neiman D."/>
            <person name="Pearson M."/>
            <person name="Priest M."/>
            <person name="Roberts A."/>
            <person name="Saif S."/>
            <person name="Shea T."/>
            <person name="Sisk P."/>
            <person name="Sykes S."/>
            <person name="Wortman J."/>
            <person name="Nusbaum C."/>
            <person name="Birren B."/>
        </authorList>
    </citation>
    <scope>NUCLEOTIDE SEQUENCE [LARGE SCALE GENOMIC DNA]</scope>
    <source>
        <strain evidence="1 2">NIPH 991</strain>
    </source>
</reference>
<dbReference type="HOGENOM" id="CLU_1187885_0_0_6"/>
<dbReference type="Proteomes" id="UP000013148">
    <property type="component" value="Unassembled WGS sequence"/>
</dbReference>
<comment type="caution">
    <text evidence="1">The sequence shown here is derived from an EMBL/GenBank/DDBJ whole genome shotgun (WGS) entry which is preliminary data.</text>
</comment>